<comment type="catalytic activity">
    <reaction evidence="7">
        <text>[protein]-L-isoaspartate + S-adenosyl-L-methionine = [protein]-L-isoaspartate alpha-methyl ester + S-adenosyl-L-homocysteine</text>
        <dbReference type="Rhea" id="RHEA:12705"/>
        <dbReference type="Rhea" id="RHEA-COMP:12143"/>
        <dbReference type="Rhea" id="RHEA-COMP:12144"/>
        <dbReference type="ChEBI" id="CHEBI:57856"/>
        <dbReference type="ChEBI" id="CHEBI:59789"/>
        <dbReference type="ChEBI" id="CHEBI:90596"/>
        <dbReference type="ChEBI" id="CHEBI:90598"/>
        <dbReference type="EC" id="2.1.1.77"/>
    </reaction>
</comment>
<dbReference type="NCBIfam" id="TIGR00080">
    <property type="entry name" value="pimt"/>
    <property type="match status" value="1"/>
</dbReference>
<reference evidence="10 11" key="1">
    <citation type="journal article" date="2016" name="Front. Microbiol.">
        <title>Fuerstia marisgermanicae gen. nov., sp. nov., an Unusual Member of the Phylum Planctomycetes from the German Wadden Sea.</title>
        <authorList>
            <person name="Kohn T."/>
            <person name="Heuer A."/>
            <person name="Jogler M."/>
            <person name="Vollmers J."/>
            <person name="Boedeker C."/>
            <person name="Bunk B."/>
            <person name="Rast P."/>
            <person name="Borchert D."/>
            <person name="Glockner I."/>
            <person name="Freese H.M."/>
            <person name="Klenk H.P."/>
            <person name="Overmann J."/>
            <person name="Kaster A.K."/>
            <person name="Rohde M."/>
            <person name="Wiegand S."/>
            <person name="Jogler C."/>
        </authorList>
    </citation>
    <scope>NUCLEOTIDE SEQUENCE [LARGE SCALE GENOMIC DNA]</scope>
    <source>
        <strain evidence="10 11">NH11</strain>
    </source>
</reference>
<sequence precursor="true">MNRTMGTITCALLLTCWTCTASGQSADRYASVRHNMVSELVEPEGVTNEAVLKAMKTVPRHEFVAPNLRQRAYLDIALPIGSQQTISSPYIVAYMTQTIDPQPEDKVLEIGTGSGYQAAVLAEIVDRVYSVEIVSSLAKSATKRLAELGYDNVVVKDGDGYEGWAEHAPFDKIIVTCSPENVPQPLVDQLRDGGLMIIPLGQRYQQAFHLLRKENGELKTEKLVATLFVPMTGESEDQRRIKPDPNSPQIVNGDFEIDRNDDKRVDGWHYQRQVEMLADGPISGSTCLRFENRQGGQLSQALQGGGINGRSIAALDVAIWARTDSVVPGPDADDQASVVFHFYDNIRREVGSQVAARWRGSDNWQQTRRRIAVPVTARELVVRIGLNGATGTLDLDNFQIAPVRR</sequence>
<dbReference type="SUPFAM" id="SSF53335">
    <property type="entry name" value="S-adenosyl-L-methionine-dependent methyltransferases"/>
    <property type="match status" value="1"/>
</dbReference>
<dbReference type="InterPro" id="IPR029063">
    <property type="entry name" value="SAM-dependent_MTases_sf"/>
</dbReference>
<dbReference type="Gene3D" id="2.60.120.260">
    <property type="entry name" value="Galactose-binding domain-like"/>
    <property type="match status" value="1"/>
</dbReference>
<keyword evidence="6 7" id="KW-0949">S-adenosyl-L-methionine</keyword>
<dbReference type="GO" id="GO:0005737">
    <property type="term" value="C:cytoplasm"/>
    <property type="evidence" value="ECO:0007669"/>
    <property type="project" value="UniProtKB-SubCell"/>
</dbReference>
<comment type="function">
    <text evidence="7">Catalyzes the methyl esterification of L-isoaspartyl residues in peptides and proteins that result from spontaneous decomposition of normal L-aspartyl and L-asparaginyl residues. It plays a role in the repair and/or degradation of damaged proteins.</text>
</comment>
<feature type="signal peptide" evidence="9">
    <location>
        <begin position="1"/>
        <end position="21"/>
    </location>
</feature>
<protein>
    <recommendedName>
        <fullName evidence="7">Protein-L-isoaspartate O-methyltransferase</fullName>
        <ecNumber evidence="7">2.1.1.77</ecNumber>
    </recommendedName>
    <alternativeName>
        <fullName evidence="7">L-isoaspartyl protein carboxyl methyltransferase</fullName>
    </alternativeName>
    <alternativeName>
        <fullName evidence="7">Protein L-isoaspartyl methyltransferase</fullName>
    </alternativeName>
    <alternativeName>
        <fullName evidence="7">Protein-beta-aspartate methyltransferase</fullName>
        <shortName evidence="7">PIMT</shortName>
    </alternativeName>
</protein>
<dbReference type="HAMAP" id="MF_00090">
    <property type="entry name" value="PIMT"/>
    <property type="match status" value="1"/>
</dbReference>
<dbReference type="STRING" id="1891926.Fuma_06731"/>
<dbReference type="Proteomes" id="UP000187735">
    <property type="component" value="Chromosome"/>
</dbReference>
<dbReference type="Pfam" id="PF01135">
    <property type="entry name" value="PCMT"/>
    <property type="match status" value="1"/>
</dbReference>
<evidence type="ECO:0000313" key="10">
    <source>
        <dbReference type="EMBL" id="APZ97053.1"/>
    </source>
</evidence>
<dbReference type="FunFam" id="3.40.50.150:FF:000010">
    <property type="entry name" value="Protein-L-isoaspartate O-methyltransferase"/>
    <property type="match status" value="1"/>
</dbReference>
<keyword evidence="3 7" id="KW-0963">Cytoplasm</keyword>
<proteinExistence type="inferred from homology"/>
<dbReference type="PROSITE" id="PS01279">
    <property type="entry name" value="PCMT"/>
    <property type="match status" value="1"/>
</dbReference>
<dbReference type="GO" id="GO:0004719">
    <property type="term" value="F:protein-L-isoaspartate (D-aspartate) O-methyltransferase activity"/>
    <property type="evidence" value="ECO:0007669"/>
    <property type="project" value="UniProtKB-UniRule"/>
</dbReference>
<dbReference type="AlphaFoldDB" id="A0A1P8WSM8"/>
<evidence type="ECO:0000256" key="7">
    <source>
        <dbReference type="HAMAP-Rule" id="MF_00090"/>
    </source>
</evidence>
<comment type="subcellular location">
    <subcellularLocation>
        <location evidence="1 7">Cytoplasm</location>
    </subcellularLocation>
</comment>
<dbReference type="EC" id="2.1.1.77" evidence="7"/>
<feature type="active site" evidence="7">
    <location>
        <position position="87"/>
    </location>
</feature>
<evidence type="ECO:0000256" key="2">
    <source>
        <dbReference type="ARBA" id="ARBA00005369"/>
    </source>
</evidence>
<dbReference type="InterPro" id="IPR000682">
    <property type="entry name" value="PCMT"/>
</dbReference>
<evidence type="ECO:0000256" key="3">
    <source>
        <dbReference type="ARBA" id="ARBA00022490"/>
    </source>
</evidence>
<name>A0A1P8WSM8_9PLAN</name>
<dbReference type="EMBL" id="CP017641">
    <property type="protein sequence ID" value="APZ97053.1"/>
    <property type="molecule type" value="Genomic_DNA"/>
</dbReference>
<dbReference type="OrthoDB" id="9772751at2"/>
<evidence type="ECO:0000256" key="8">
    <source>
        <dbReference type="SAM" id="MobiDB-lite"/>
    </source>
</evidence>
<feature type="chain" id="PRO_5012094523" description="Protein-L-isoaspartate O-methyltransferase" evidence="9">
    <location>
        <begin position="22"/>
        <end position="405"/>
    </location>
</feature>
<dbReference type="KEGG" id="fmr:Fuma_06731"/>
<evidence type="ECO:0000256" key="1">
    <source>
        <dbReference type="ARBA" id="ARBA00004496"/>
    </source>
</evidence>
<dbReference type="RefSeq" id="WP_077027997.1">
    <property type="nucleotide sequence ID" value="NZ_CP017641.1"/>
</dbReference>
<accession>A0A1P8WSM8</accession>
<evidence type="ECO:0000256" key="9">
    <source>
        <dbReference type="SAM" id="SignalP"/>
    </source>
</evidence>
<dbReference type="CDD" id="cd02440">
    <property type="entry name" value="AdoMet_MTases"/>
    <property type="match status" value="1"/>
</dbReference>
<dbReference type="GO" id="GO:0032259">
    <property type="term" value="P:methylation"/>
    <property type="evidence" value="ECO:0007669"/>
    <property type="project" value="UniProtKB-KW"/>
</dbReference>
<evidence type="ECO:0000256" key="6">
    <source>
        <dbReference type="ARBA" id="ARBA00022691"/>
    </source>
</evidence>
<keyword evidence="4 7" id="KW-0489">Methyltransferase</keyword>
<feature type="region of interest" description="Disordered" evidence="8">
    <location>
        <begin position="235"/>
        <end position="254"/>
    </location>
</feature>
<evidence type="ECO:0000256" key="4">
    <source>
        <dbReference type="ARBA" id="ARBA00022603"/>
    </source>
</evidence>
<evidence type="ECO:0000313" key="11">
    <source>
        <dbReference type="Proteomes" id="UP000187735"/>
    </source>
</evidence>
<comment type="similarity">
    <text evidence="2 7">Belongs to the methyltransferase superfamily. L-isoaspartyl/D-aspartyl protein methyltransferase family.</text>
</comment>
<dbReference type="PANTHER" id="PTHR11579:SF0">
    <property type="entry name" value="PROTEIN-L-ISOASPARTATE(D-ASPARTATE) O-METHYLTRANSFERASE"/>
    <property type="match status" value="1"/>
</dbReference>
<dbReference type="NCBIfam" id="NF001453">
    <property type="entry name" value="PRK00312.1"/>
    <property type="match status" value="1"/>
</dbReference>
<dbReference type="Gene3D" id="3.40.50.150">
    <property type="entry name" value="Vaccinia Virus protein VP39"/>
    <property type="match status" value="1"/>
</dbReference>
<keyword evidence="11" id="KW-1185">Reference proteome</keyword>
<keyword evidence="9" id="KW-0732">Signal</keyword>
<dbReference type="PANTHER" id="PTHR11579">
    <property type="entry name" value="PROTEIN-L-ISOASPARTATE O-METHYLTRANSFERASE"/>
    <property type="match status" value="1"/>
</dbReference>
<organism evidence="10 11">
    <name type="scientific">Fuerstiella marisgermanici</name>
    <dbReference type="NCBI Taxonomy" id="1891926"/>
    <lineage>
        <taxon>Bacteria</taxon>
        <taxon>Pseudomonadati</taxon>
        <taxon>Planctomycetota</taxon>
        <taxon>Planctomycetia</taxon>
        <taxon>Planctomycetales</taxon>
        <taxon>Planctomycetaceae</taxon>
        <taxon>Fuerstiella</taxon>
    </lineage>
</organism>
<keyword evidence="5 7" id="KW-0808">Transferase</keyword>
<gene>
    <name evidence="7 10" type="primary">pcm</name>
    <name evidence="10" type="ORF">Fuma_06731</name>
</gene>
<dbReference type="GO" id="GO:0030091">
    <property type="term" value="P:protein repair"/>
    <property type="evidence" value="ECO:0007669"/>
    <property type="project" value="UniProtKB-UniRule"/>
</dbReference>
<evidence type="ECO:0000256" key="5">
    <source>
        <dbReference type="ARBA" id="ARBA00022679"/>
    </source>
</evidence>